<proteinExistence type="predicted"/>
<feature type="transmembrane region" description="Helical" evidence="1">
    <location>
        <begin position="6"/>
        <end position="27"/>
    </location>
</feature>
<name>A0A7C5DFL6_9CHLB</name>
<feature type="transmembrane region" description="Helical" evidence="1">
    <location>
        <begin position="119"/>
        <end position="140"/>
    </location>
</feature>
<keyword evidence="1" id="KW-0812">Transmembrane</keyword>
<keyword evidence="1" id="KW-0472">Membrane</keyword>
<feature type="transmembrane region" description="Helical" evidence="1">
    <location>
        <begin position="92"/>
        <end position="113"/>
    </location>
</feature>
<dbReference type="EMBL" id="DRSQ01000245">
    <property type="protein sequence ID" value="HHE33216.1"/>
    <property type="molecule type" value="Genomic_DNA"/>
</dbReference>
<organism evidence="2">
    <name type="scientific">Chlorobaculum parvum</name>
    <dbReference type="NCBI Taxonomy" id="274539"/>
    <lineage>
        <taxon>Bacteria</taxon>
        <taxon>Pseudomonadati</taxon>
        <taxon>Chlorobiota</taxon>
        <taxon>Chlorobiia</taxon>
        <taxon>Chlorobiales</taxon>
        <taxon>Chlorobiaceae</taxon>
        <taxon>Chlorobaculum</taxon>
    </lineage>
</organism>
<reference evidence="2" key="1">
    <citation type="journal article" date="2020" name="mSystems">
        <title>Genome- and Community-Level Interaction Insights into Carbon Utilization and Element Cycling Functions of Hydrothermarchaeota in Hydrothermal Sediment.</title>
        <authorList>
            <person name="Zhou Z."/>
            <person name="Liu Y."/>
            <person name="Xu W."/>
            <person name="Pan J."/>
            <person name="Luo Z.H."/>
            <person name="Li M."/>
        </authorList>
    </citation>
    <scope>NUCLEOTIDE SEQUENCE [LARGE SCALE GENOMIC DNA]</scope>
    <source>
        <strain evidence="2">HyVt-633</strain>
    </source>
</reference>
<sequence length="144" mass="16425">MIPRIWIRWLYAVTIAIMLLGMSMVLMPGLAREFFSLLFYFAPGGFQARYPVEANEYILFAHGVLGAVMLGWGVSIFLVIRGPFRRRDSDGWALLARPMLVWFAADTGFSFYVGFWQNAILNSVLLMLFAIPLAATRSCFREEK</sequence>
<comment type="caution">
    <text evidence="2">The sequence shown here is derived from an EMBL/GenBank/DDBJ whole genome shotgun (WGS) entry which is preliminary data.</text>
</comment>
<dbReference type="AlphaFoldDB" id="A0A7C5DFL6"/>
<evidence type="ECO:0000313" key="2">
    <source>
        <dbReference type="EMBL" id="HHE33216.1"/>
    </source>
</evidence>
<accession>A0A7C5DFL6</accession>
<feature type="transmembrane region" description="Helical" evidence="1">
    <location>
        <begin position="58"/>
        <end position="80"/>
    </location>
</feature>
<keyword evidence="1" id="KW-1133">Transmembrane helix</keyword>
<protein>
    <submittedName>
        <fullName evidence="2">Uncharacterized protein</fullName>
    </submittedName>
</protein>
<evidence type="ECO:0000256" key="1">
    <source>
        <dbReference type="SAM" id="Phobius"/>
    </source>
</evidence>
<dbReference type="Proteomes" id="UP000886058">
    <property type="component" value="Unassembled WGS sequence"/>
</dbReference>
<gene>
    <name evidence="2" type="ORF">ENL07_11550</name>
</gene>